<keyword evidence="1" id="KW-0812">Transmembrane</keyword>
<name>A0A0H4A0F7_VIBSP</name>
<evidence type="ECO:0000313" key="2">
    <source>
        <dbReference type="EMBL" id="AKN39201.1"/>
    </source>
</evidence>
<reference evidence="2" key="1">
    <citation type="journal article" date="2015" name="MBio">
        <title>Eco-Evolutionary Dynamics of Episomes among Ecologically Cohesive Bacterial Populations.</title>
        <authorList>
            <person name="Xue H."/>
            <person name="Cordero O.X."/>
            <person name="Camas F.M."/>
            <person name="Trimble W."/>
            <person name="Meyer F."/>
            <person name="Guglielmini J."/>
            <person name="Rocha E.P."/>
            <person name="Polz M.F."/>
        </authorList>
    </citation>
    <scope>NUCLEOTIDE SEQUENCE</scope>
    <source>
        <strain evidence="2">FF_1</strain>
    </source>
</reference>
<feature type="transmembrane region" description="Helical" evidence="1">
    <location>
        <begin position="36"/>
        <end position="57"/>
    </location>
</feature>
<sequence>MLILKKINWCLLLALLLLDIINRLIILISIPQCAINFSKVICYLFVIYRFFICAYYLDYVKGKIPRHT</sequence>
<feature type="transmembrane region" description="Helical" evidence="1">
    <location>
        <begin position="7"/>
        <end position="30"/>
    </location>
</feature>
<accession>A0A0H4A0F7</accession>
<proteinExistence type="predicted"/>
<evidence type="ECO:0000256" key="1">
    <source>
        <dbReference type="SAM" id="Phobius"/>
    </source>
</evidence>
<dbReference type="AlphaFoldDB" id="A0A0H4A0F7"/>
<keyword evidence="1" id="KW-1133">Transmembrane helix</keyword>
<keyword evidence="1" id="KW-0472">Membrane</keyword>
<dbReference type="EMBL" id="KP795638">
    <property type="protein sequence ID" value="AKN39201.1"/>
    <property type="molecule type" value="Genomic_DNA"/>
</dbReference>
<organism evidence="2">
    <name type="scientific">Vibrio splendidus</name>
    <dbReference type="NCBI Taxonomy" id="29497"/>
    <lineage>
        <taxon>Bacteria</taxon>
        <taxon>Pseudomonadati</taxon>
        <taxon>Pseudomonadota</taxon>
        <taxon>Gammaproteobacteria</taxon>
        <taxon>Vibrionales</taxon>
        <taxon>Vibrionaceae</taxon>
        <taxon>Vibrio</taxon>
    </lineage>
</organism>
<protein>
    <submittedName>
        <fullName evidence="2">Uncharacterized protein</fullName>
    </submittedName>
</protein>